<evidence type="ECO:0008006" key="3">
    <source>
        <dbReference type="Google" id="ProtNLM"/>
    </source>
</evidence>
<name>A0A2T0WVE3_9BACT</name>
<evidence type="ECO:0000313" key="1">
    <source>
        <dbReference type="EMBL" id="PRY90650.1"/>
    </source>
</evidence>
<gene>
    <name evidence="1" type="ORF">CLW00_101314</name>
</gene>
<dbReference type="SUPFAM" id="SSF48452">
    <property type="entry name" value="TPR-like"/>
    <property type="match status" value="1"/>
</dbReference>
<dbReference type="AlphaFoldDB" id="A0A2T0WVE3"/>
<dbReference type="Proteomes" id="UP000238157">
    <property type="component" value="Unassembled WGS sequence"/>
</dbReference>
<evidence type="ECO:0000313" key="2">
    <source>
        <dbReference type="Proteomes" id="UP000238157"/>
    </source>
</evidence>
<dbReference type="EMBL" id="PVTR01000001">
    <property type="protein sequence ID" value="PRY90650.1"/>
    <property type="molecule type" value="Genomic_DNA"/>
</dbReference>
<dbReference type="Gene3D" id="1.25.40.10">
    <property type="entry name" value="Tetratricopeptide repeat domain"/>
    <property type="match status" value="1"/>
</dbReference>
<accession>A0A2T0WVE3</accession>
<dbReference type="OrthoDB" id="1524733at2"/>
<reference evidence="1 2" key="1">
    <citation type="submission" date="2018-03" db="EMBL/GenBank/DDBJ databases">
        <title>Genomic Encyclopedia of Archaeal and Bacterial Type Strains, Phase II (KMG-II): from individual species to whole genera.</title>
        <authorList>
            <person name="Goeker M."/>
        </authorList>
    </citation>
    <scope>NUCLEOTIDE SEQUENCE [LARGE SCALE GENOMIC DNA]</scope>
    <source>
        <strain evidence="1 2">DSM 27929</strain>
    </source>
</reference>
<dbReference type="RefSeq" id="WP_106131884.1">
    <property type="nucleotide sequence ID" value="NZ_PVTR01000001.1"/>
</dbReference>
<dbReference type="InterPro" id="IPR011990">
    <property type="entry name" value="TPR-like_helical_dom_sf"/>
</dbReference>
<sequence length="112" mass="13259">MSKMSRLEMLKSFAEQEPQNPFNWYALALEFKELDVEKTAEYFSKLLEEFPDYLATYYQAAEFFAEIDQLSLANSIYLKGIALAEKQQSANTLRELKNSYQNFLFEYDFEDD</sequence>
<protein>
    <recommendedName>
        <fullName evidence="3">Tetratricopeptide repeat protein</fullName>
    </recommendedName>
</protein>
<organism evidence="1 2">
    <name type="scientific">Mongoliibacter ruber</name>
    <dbReference type="NCBI Taxonomy" id="1750599"/>
    <lineage>
        <taxon>Bacteria</taxon>
        <taxon>Pseudomonadati</taxon>
        <taxon>Bacteroidota</taxon>
        <taxon>Cytophagia</taxon>
        <taxon>Cytophagales</taxon>
        <taxon>Cyclobacteriaceae</taxon>
        <taxon>Mongoliibacter</taxon>
    </lineage>
</organism>
<proteinExistence type="predicted"/>
<comment type="caution">
    <text evidence="1">The sequence shown here is derived from an EMBL/GenBank/DDBJ whole genome shotgun (WGS) entry which is preliminary data.</text>
</comment>
<keyword evidence="2" id="KW-1185">Reference proteome</keyword>